<evidence type="ECO:0008006" key="3">
    <source>
        <dbReference type="Google" id="ProtNLM"/>
    </source>
</evidence>
<dbReference type="RefSeq" id="WP_379556792.1">
    <property type="nucleotide sequence ID" value="NZ_JBHTJS010000003.1"/>
</dbReference>
<protein>
    <recommendedName>
        <fullName evidence="3">Flagellar protein FliT</fullName>
    </recommendedName>
</protein>
<accession>A0ABW3KFR3</accession>
<gene>
    <name evidence="1" type="ORF">ACFQ1C_01645</name>
</gene>
<evidence type="ECO:0000313" key="1">
    <source>
        <dbReference type="EMBL" id="MFD1006866.1"/>
    </source>
</evidence>
<keyword evidence="2" id="KW-1185">Reference proteome</keyword>
<proteinExistence type="predicted"/>
<organism evidence="1 2">
    <name type="scientific">Oceanisphaera ostreae</name>
    <dbReference type="NCBI Taxonomy" id="914151"/>
    <lineage>
        <taxon>Bacteria</taxon>
        <taxon>Pseudomonadati</taxon>
        <taxon>Pseudomonadota</taxon>
        <taxon>Gammaproteobacteria</taxon>
        <taxon>Aeromonadales</taxon>
        <taxon>Aeromonadaceae</taxon>
        <taxon>Oceanisphaera</taxon>
    </lineage>
</organism>
<dbReference type="EMBL" id="JBHTJS010000003">
    <property type="protein sequence ID" value="MFD1006866.1"/>
    <property type="molecule type" value="Genomic_DNA"/>
</dbReference>
<reference evidence="2" key="1">
    <citation type="journal article" date="2019" name="Int. J. Syst. Evol. Microbiol.">
        <title>The Global Catalogue of Microorganisms (GCM) 10K type strain sequencing project: providing services to taxonomists for standard genome sequencing and annotation.</title>
        <authorList>
            <consortium name="The Broad Institute Genomics Platform"/>
            <consortium name="The Broad Institute Genome Sequencing Center for Infectious Disease"/>
            <person name="Wu L."/>
            <person name="Ma J."/>
        </authorList>
    </citation>
    <scope>NUCLEOTIDE SEQUENCE [LARGE SCALE GENOMIC DNA]</scope>
    <source>
        <strain evidence="2">CCUG 60525</strain>
    </source>
</reference>
<dbReference type="Proteomes" id="UP001597048">
    <property type="component" value="Unassembled WGS sequence"/>
</dbReference>
<comment type="caution">
    <text evidence="1">The sequence shown here is derived from an EMBL/GenBank/DDBJ whole genome shotgun (WGS) entry which is preliminary data.</text>
</comment>
<sequence>MSLIKQLQQLDEVLLAEFAEPEQLQADTIEQRLAERARLLHLLMNTKSMDTDMLDAEQVSELIERSRQLAEQAEHSRTALAEKLANIQKGRRSVRAYGDVKKN</sequence>
<name>A0ABW3KFR3_9GAMM</name>
<evidence type="ECO:0000313" key="2">
    <source>
        <dbReference type="Proteomes" id="UP001597048"/>
    </source>
</evidence>